<evidence type="ECO:0000313" key="2">
    <source>
        <dbReference type="Proteomes" id="UP000239203"/>
    </source>
</evidence>
<dbReference type="EMBL" id="PTIX01000016">
    <property type="protein sequence ID" value="PPK64966.1"/>
    <property type="molecule type" value="Genomic_DNA"/>
</dbReference>
<comment type="caution">
    <text evidence="1">The sequence shown here is derived from an EMBL/GenBank/DDBJ whole genome shotgun (WGS) entry which is preliminary data.</text>
</comment>
<dbReference type="SUPFAM" id="SSF55961">
    <property type="entry name" value="Bet v1-like"/>
    <property type="match status" value="1"/>
</dbReference>
<keyword evidence="2" id="KW-1185">Reference proteome</keyword>
<reference evidence="1 2" key="1">
    <citation type="submission" date="2018-02" db="EMBL/GenBank/DDBJ databases">
        <title>Genomic Encyclopedia of Archaeal and Bacterial Type Strains, Phase II (KMG-II): from individual species to whole genera.</title>
        <authorList>
            <person name="Goeker M."/>
        </authorList>
    </citation>
    <scope>NUCLEOTIDE SEQUENCE [LARGE SCALE GENOMIC DNA]</scope>
    <source>
        <strain evidence="1 2">YU 961-1</strain>
    </source>
</reference>
<name>A0A2S6GIH2_9PSEU</name>
<gene>
    <name evidence="1" type="ORF">CLV40_1168</name>
</gene>
<dbReference type="Gene3D" id="3.30.530.20">
    <property type="match status" value="1"/>
</dbReference>
<organism evidence="1 2">
    <name type="scientific">Actinokineospora auranticolor</name>
    <dbReference type="NCBI Taxonomy" id="155976"/>
    <lineage>
        <taxon>Bacteria</taxon>
        <taxon>Bacillati</taxon>
        <taxon>Actinomycetota</taxon>
        <taxon>Actinomycetes</taxon>
        <taxon>Pseudonocardiales</taxon>
        <taxon>Pseudonocardiaceae</taxon>
        <taxon>Actinokineospora</taxon>
    </lineage>
</organism>
<proteinExistence type="predicted"/>
<evidence type="ECO:0000313" key="1">
    <source>
        <dbReference type="EMBL" id="PPK64966.1"/>
    </source>
</evidence>
<dbReference type="Proteomes" id="UP000239203">
    <property type="component" value="Unassembled WGS sequence"/>
</dbReference>
<dbReference type="AlphaFoldDB" id="A0A2S6GIH2"/>
<sequence>MYASWVVGASHIRSVDSGWPAVGARIHHSVGAWPLLIHDSTEVRESRAGEVLELEARLWPAGSALVRLELAAVDGDTEVTMVEQVRRGPFSALPDRLLDALLVPRNREALARLTDLAVRRSD</sequence>
<accession>A0A2S6GIH2</accession>
<evidence type="ECO:0008006" key="3">
    <source>
        <dbReference type="Google" id="ProtNLM"/>
    </source>
</evidence>
<protein>
    <recommendedName>
        <fullName evidence="3">Polyketide cyclase/dehydrase/lipid transport protein</fullName>
    </recommendedName>
</protein>
<dbReference type="InterPro" id="IPR023393">
    <property type="entry name" value="START-like_dom_sf"/>
</dbReference>